<evidence type="ECO:0000313" key="2">
    <source>
        <dbReference type="Proteomes" id="UP000215563"/>
    </source>
</evidence>
<dbReference type="EMBL" id="NMQU01000113">
    <property type="protein sequence ID" value="OXM44777.1"/>
    <property type="molecule type" value="Genomic_DNA"/>
</dbReference>
<dbReference type="OrthoDB" id="9803036at2"/>
<keyword evidence="2" id="KW-1185">Reference proteome</keyword>
<accession>A0A229RDR1</accession>
<dbReference type="InterPro" id="IPR001451">
    <property type="entry name" value="Hexapep"/>
</dbReference>
<dbReference type="Proteomes" id="UP000215563">
    <property type="component" value="Unassembled WGS sequence"/>
</dbReference>
<reference evidence="1 2" key="1">
    <citation type="submission" date="2017-07" db="EMBL/GenBank/DDBJ databases">
        <title>Amycolatopsis alba DSM 44262 Genome sequencing and assembly.</title>
        <authorList>
            <person name="Kaur N."/>
            <person name="Mayilraj S."/>
        </authorList>
    </citation>
    <scope>NUCLEOTIDE SEQUENCE [LARGE SCALE GENOMIC DNA]</scope>
    <source>
        <strain evidence="1 2">DSM 44262</strain>
    </source>
</reference>
<dbReference type="SUPFAM" id="SSF51161">
    <property type="entry name" value="Trimeric LpxA-like enzymes"/>
    <property type="match status" value="1"/>
</dbReference>
<dbReference type="InterPro" id="IPR050484">
    <property type="entry name" value="Transf_Hexapept/Carb_Anhydrase"/>
</dbReference>
<sequence length="178" mass="18838">MPIYALGDLEPSIHPDAYVHPDATVIGDVRIAAFASVWPQTVLRGDHGHIEIGERSNVQDGCVLHCTRKEPTVIGNSSAVGHSVHIEGARIGEGCLIASGSVVLNGTVVEDGGMVGAGAVLSYGSYVDSGEIALGVPAKTRPNTSFGPDMIKLVVDGYVERAALFRRELRRVEIRRIG</sequence>
<dbReference type="Pfam" id="PF00132">
    <property type="entry name" value="Hexapep"/>
    <property type="match status" value="1"/>
</dbReference>
<evidence type="ECO:0000313" key="1">
    <source>
        <dbReference type="EMBL" id="OXM44777.1"/>
    </source>
</evidence>
<comment type="caution">
    <text evidence="1">The sequence shown here is derived from an EMBL/GenBank/DDBJ whole genome shotgun (WGS) entry which is preliminary data.</text>
</comment>
<dbReference type="PANTHER" id="PTHR13061">
    <property type="entry name" value="DYNACTIN SUBUNIT P25"/>
    <property type="match status" value="1"/>
</dbReference>
<name>A0A229RDR1_AMYAL</name>
<dbReference type="CDD" id="cd04645">
    <property type="entry name" value="LbH_gamma_CA_like"/>
    <property type="match status" value="1"/>
</dbReference>
<organism evidence="1 2">
    <name type="scientific">Amycolatopsis alba DSM 44262</name>
    <dbReference type="NCBI Taxonomy" id="1125972"/>
    <lineage>
        <taxon>Bacteria</taxon>
        <taxon>Bacillati</taxon>
        <taxon>Actinomycetota</taxon>
        <taxon>Actinomycetes</taxon>
        <taxon>Pseudonocardiales</taxon>
        <taxon>Pseudonocardiaceae</taxon>
        <taxon>Amycolatopsis</taxon>
    </lineage>
</organism>
<proteinExistence type="predicted"/>
<dbReference type="Gene3D" id="2.160.10.10">
    <property type="entry name" value="Hexapeptide repeat proteins"/>
    <property type="match status" value="1"/>
</dbReference>
<dbReference type="RefSeq" id="WP_020630784.1">
    <property type="nucleotide sequence ID" value="NZ_KB913032.1"/>
</dbReference>
<dbReference type="InterPro" id="IPR011004">
    <property type="entry name" value="Trimer_LpxA-like_sf"/>
</dbReference>
<gene>
    <name evidence="1" type="ORF">CFP75_33510</name>
</gene>
<dbReference type="AlphaFoldDB" id="A0A229RDR1"/>
<dbReference type="PANTHER" id="PTHR13061:SF29">
    <property type="entry name" value="GAMMA CARBONIC ANHYDRASE-LIKE 1, MITOCHONDRIAL-RELATED"/>
    <property type="match status" value="1"/>
</dbReference>
<protein>
    <submittedName>
        <fullName evidence="1">Gamma carbonic anhydrase family protein</fullName>
    </submittedName>
</protein>
<dbReference type="InterPro" id="IPR047324">
    <property type="entry name" value="LbH_gamma_CA-like"/>
</dbReference>